<keyword evidence="1" id="KW-0802">TPR repeat</keyword>
<evidence type="ECO:0000313" key="3">
    <source>
        <dbReference type="Proteomes" id="UP000315400"/>
    </source>
</evidence>
<gene>
    <name evidence="2" type="ORF">FKY71_17095</name>
</gene>
<dbReference type="SUPFAM" id="SSF48452">
    <property type="entry name" value="TPR-like"/>
    <property type="match status" value="1"/>
</dbReference>
<name>A0A540VHF0_9GAMM</name>
<dbReference type="PROSITE" id="PS50005">
    <property type="entry name" value="TPR"/>
    <property type="match status" value="1"/>
</dbReference>
<evidence type="ECO:0008006" key="4">
    <source>
        <dbReference type="Google" id="ProtNLM"/>
    </source>
</evidence>
<dbReference type="InterPro" id="IPR011990">
    <property type="entry name" value="TPR-like_helical_dom_sf"/>
</dbReference>
<dbReference type="EMBL" id="VIFK01000376">
    <property type="protein sequence ID" value="TQE95583.1"/>
    <property type="molecule type" value="Genomic_DNA"/>
</dbReference>
<dbReference type="AlphaFoldDB" id="A0A540VHF0"/>
<proteinExistence type="predicted"/>
<dbReference type="SMART" id="SM00028">
    <property type="entry name" value="TPR"/>
    <property type="match status" value="2"/>
</dbReference>
<protein>
    <recommendedName>
        <fullName evidence="4">Tetratricopeptide repeat protein</fullName>
    </recommendedName>
</protein>
<dbReference type="InterPro" id="IPR019734">
    <property type="entry name" value="TPR_rpt"/>
</dbReference>
<reference evidence="2 3" key="1">
    <citation type="submission" date="2019-06" db="EMBL/GenBank/DDBJ databases">
        <title>Metagenome assembled Genome of Spiribacter salinus SL48-SHIP from the microbial mat of Salt Lake 48 (Novosibirsk region, Russia).</title>
        <authorList>
            <person name="Shipova A."/>
            <person name="Rozanov A.S."/>
            <person name="Bryanskaya A.V."/>
            <person name="Peltek S.E."/>
        </authorList>
    </citation>
    <scope>NUCLEOTIDE SEQUENCE [LARGE SCALE GENOMIC DNA]</scope>
    <source>
        <strain evidence="2">SL48-SHIP-2</strain>
    </source>
</reference>
<organism evidence="2 3">
    <name type="scientific">Spiribacter salinus</name>
    <dbReference type="NCBI Taxonomy" id="1335746"/>
    <lineage>
        <taxon>Bacteria</taxon>
        <taxon>Pseudomonadati</taxon>
        <taxon>Pseudomonadota</taxon>
        <taxon>Gammaproteobacteria</taxon>
        <taxon>Chromatiales</taxon>
        <taxon>Ectothiorhodospiraceae</taxon>
        <taxon>Spiribacter</taxon>
    </lineage>
</organism>
<evidence type="ECO:0000256" key="1">
    <source>
        <dbReference type="PROSITE-ProRule" id="PRU00339"/>
    </source>
</evidence>
<feature type="repeat" description="TPR" evidence="1">
    <location>
        <begin position="143"/>
        <end position="176"/>
    </location>
</feature>
<sequence length="238" mass="26776">MTYARSQLWGDPVNLSLVWARENPGSVRAQQQAALVWTTVGDLARARRHLQTGIAANPDSAALRMMDLGVACRLEQDERDDLEVTVDTVRNGRFSGQMVLHLENLEPLTEERACDTVDTQSLLRIVEAAFENPMVKRSSVIEGDMRHMRGRFLLQTGQIEAAVASFHHALDLRPDVGVALAQAVRLARYAEIGEALRMLGEAERLLENQKGVDVMHEVSGRNAFYRSEIDRLRELFRE</sequence>
<comment type="caution">
    <text evidence="2">The sequence shown here is derived from an EMBL/GenBank/DDBJ whole genome shotgun (WGS) entry which is preliminary data.</text>
</comment>
<accession>A0A540VHF0</accession>
<dbReference type="Proteomes" id="UP000315400">
    <property type="component" value="Unassembled WGS sequence"/>
</dbReference>
<evidence type="ECO:0000313" key="2">
    <source>
        <dbReference type="EMBL" id="TQE95583.1"/>
    </source>
</evidence>
<feature type="non-terminal residue" evidence="2">
    <location>
        <position position="238"/>
    </location>
</feature>
<dbReference type="Gene3D" id="1.25.40.10">
    <property type="entry name" value="Tetratricopeptide repeat domain"/>
    <property type="match status" value="1"/>
</dbReference>